<feature type="region of interest" description="Disordered" evidence="7">
    <location>
        <begin position="1451"/>
        <end position="1566"/>
    </location>
</feature>
<dbReference type="STRING" id="177199.A0A420XWA6"/>
<protein>
    <recommendedName>
        <fullName evidence="8">Gem-associated protein 5 TPR domain-containing protein</fullName>
    </recommendedName>
</protein>
<feature type="compositionally biased region" description="Polar residues" evidence="7">
    <location>
        <begin position="887"/>
        <end position="899"/>
    </location>
</feature>
<keyword evidence="2" id="KW-0597">Phosphoprotein</keyword>
<feature type="region of interest" description="Disordered" evidence="7">
    <location>
        <begin position="1400"/>
        <end position="1431"/>
    </location>
</feature>
<evidence type="ECO:0000256" key="3">
    <source>
        <dbReference type="ARBA" id="ARBA00022884"/>
    </source>
</evidence>
<dbReference type="EMBL" id="QVQW01000130">
    <property type="protein sequence ID" value="RKU39952.1"/>
    <property type="molecule type" value="Genomic_DNA"/>
</dbReference>
<feature type="compositionally biased region" description="Polar residues" evidence="7">
    <location>
        <begin position="850"/>
        <end position="859"/>
    </location>
</feature>
<keyword evidence="5" id="KW-0804">Transcription</keyword>
<feature type="region of interest" description="Disordered" evidence="7">
    <location>
        <begin position="928"/>
        <end position="1125"/>
    </location>
</feature>
<dbReference type="GO" id="GO:0003723">
    <property type="term" value="F:RNA binding"/>
    <property type="evidence" value="ECO:0007669"/>
    <property type="project" value="UniProtKB-KW"/>
</dbReference>
<keyword evidence="3" id="KW-0694">RNA-binding</keyword>
<dbReference type="Proteomes" id="UP000275385">
    <property type="component" value="Unassembled WGS sequence"/>
</dbReference>
<sequence length="1757" mass="190134">MSSSAQQLRGRTASINSGRSGKARTLGSHMGSHIGDSRQDLPPGEVDTPPRFLEPCAATASMFLYAQGNSIVCCHHDTLTIERRFSSHQDEVQVLAVDNLSDIGRGRLVVSYDASQTAIVWDLMTGEEVARFVSYEHLTCASWMRSGNVAFGNAQGSVILFEPTTSEHLSSRTLDQIAVTAIAPAADCRTFAIGYQNGSLLIATIQPRFTILHNLTTNRAPSPIASLAWHASSARQKSDMLAVQTNDGDLRVWSVSKAYTPDDPAKVVRILKRSEDYRMGANWMGWSKNGRIIQYSQNETVSWDVRTKHVTFDSIPTTDNVRGLAVFGPGASLFTLCGNSTVQQFDLNAPAQMVANVQHPANLLPPSPPISLEEADSGTTASQSEAESMPIRILSEASESENEQHMSPLARLIKADHEPQPPKDRYRRTPPSEGSSNQSLSSISMSSTSSRTPGQHAYPASMASRGMTENTFISSGSSMRSSAVPQYQEREERDSVSISSMSSISMTSSHNRPSRHRPSRLRHEVPRSPEDAKNQDLFKFTRSRLSDVPYRQPYMSDNSRLTNDDLRRQMLSTIFGWNKEIDDLIRDEISRHPMGSTSRMLLAKWLGDVTEEAMAPTSEMTSADWMKLALLGMSGNSEQSKLGRAYIPKLLETGDVHTAVTMLIGYGDHNDAIEIYVSHKRYMEALILTCLLFPAVWERQEAIIKKWGEWLVQHHEQQLAIRCFACTGKESTEPWTSPSAAQVSFPSIAETAAQSAHSSIPEILSPPLSPPHMNRGPQRSVAKSSSLKLITTFGDKSSKSKFFSGGDNAQTPIAAGPTPIADARLGGGLGPISSPMPYDDDPATAVLRPSNRSQFNTPASARPTGGFSRNRLPSIGETPGDSARPQDLTTTGSEISDNDSQYSHRSQQSYHSQRGQLSQLSYGMNVNRTKSASPQLMKKDTQKDALRRKDVPPPSPSPQSLAALMSHNSKNGPRSRIPDGVDLQLPQLSSQSTDGGITSPEPSGASSARYHWPSRRRGPGSVASSVSAASSVARSHRGRDRGNHSGKTLDDYLNNMSAVTHKQAVPRVSSRGRERDSSQPRKPSSRDVSQRSRGRAASRGIYTPMGPKRSPTSPIPMSPEDLISLATPGFVGQDSQMLIDVTASDPPSTVKKASLVDRAQSKSRNGSRNASRTRSHTGRERSTSRRPTPLDLAIKPTVREGSVVQRSPTSPVPMSATNQQHLYGSDSEDDFKKAIEAKENFRSKRLTGRSRSRGINEPASPTSVRARGLSFASMEPPSPAVGRHRGASFSQRESQLADAVGTSGSVALGRERSESQQSKSRVRTQIEPLQIQTGGGAGDFRALHSARKTDRQLKKEAAARELEERRKSLAIRAMTAPITHPDQLSPGQAPSMYTVPDSFVPPKDLPMRSATASPGASRGMHHASRGPIIGLPATPKAMRLVLEPDHRNFPVPAIPASFQQSPPHSNRHSPSNASPQKTSPAEPPSLAPLTLLPATVYTPPPQPPTRSASAPPVEPVVPDMLRGGSAMNMRGLRQRKGSMGEASAPQGRRPSYPDNRTPPPPPPAPVMLKELAHLAMPPPPPPAPLPYTAANKPVVYGGTASGMIEIVMDDDNQPQQNTIPPPPPPPTVPVAATLSDAHVPIIAAPAPPSSRNGHRRGRSSVDNSIAGRISRATERMRSASRSRTANNGTPGYDKLNKSPVAPYESIPPPPPPPVSMTPVLAQGHVSGLPPLSFAARNELRSPVQGEYRTGLHQSEMI</sequence>
<feature type="compositionally biased region" description="Polar residues" evidence="7">
    <location>
        <begin position="1"/>
        <end position="19"/>
    </location>
</feature>
<feature type="compositionally biased region" description="Polar residues" evidence="7">
    <location>
        <begin position="377"/>
        <end position="386"/>
    </location>
</feature>
<reference evidence="9 10" key="1">
    <citation type="submission" date="2018-08" db="EMBL/GenBank/DDBJ databases">
        <title>Draft genome of the lignicolous fungus Coniochaeta pulveracea.</title>
        <authorList>
            <person name="Borstlap C.J."/>
            <person name="De Witt R.N."/>
            <person name="Botha A."/>
            <person name="Volschenk H."/>
        </authorList>
    </citation>
    <scope>NUCLEOTIDE SEQUENCE [LARGE SCALE GENOMIC DNA]</scope>
    <source>
        <strain evidence="9 10">CAB683</strain>
    </source>
</reference>
<dbReference type="PANTHER" id="PTHR15528">
    <property type="entry name" value="PEROXISOME PROLIFERATOR ACTIVATED RECEPTOR GAMMA COACTIVATOR 1 PGC-1 -RELATED"/>
    <property type="match status" value="1"/>
</dbReference>
<dbReference type="InterPro" id="IPR034605">
    <property type="entry name" value="PGC-1"/>
</dbReference>
<dbReference type="InterPro" id="IPR056421">
    <property type="entry name" value="TPR_GEMI5"/>
</dbReference>
<dbReference type="SUPFAM" id="SSF50978">
    <property type="entry name" value="WD40 repeat-like"/>
    <property type="match status" value="1"/>
</dbReference>
<keyword evidence="6" id="KW-0539">Nucleus</keyword>
<keyword evidence="10" id="KW-1185">Reference proteome</keyword>
<evidence type="ECO:0000313" key="10">
    <source>
        <dbReference type="Proteomes" id="UP000275385"/>
    </source>
</evidence>
<dbReference type="FunFam" id="2.130.10.10:FF:000577">
    <property type="entry name" value="WD domain G-beta repeat protein"/>
    <property type="match status" value="1"/>
</dbReference>
<gene>
    <name evidence="9" type="ORF">DL546_000882</name>
</gene>
<dbReference type="GO" id="GO:0003712">
    <property type="term" value="F:transcription coregulator activity"/>
    <property type="evidence" value="ECO:0007669"/>
    <property type="project" value="InterPro"/>
</dbReference>
<dbReference type="InterPro" id="IPR036322">
    <property type="entry name" value="WD40_repeat_dom_sf"/>
</dbReference>
<feature type="region of interest" description="Disordered" evidence="7">
    <location>
        <begin position="800"/>
        <end position="916"/>
    </location>
</feature>
<feature type="region of interest" description="Disordered" evidence="7">
    <location>
        <begin position="1611"/>
        <end position="1721"/>
    </location>
</feature>
<dbReference type="GO" id="GO:0045944">
    <property type="term" value="P:positive regulation of transcription by RNA polymerase II"/>
    <property type="evidence" value="ECO:0007669"/>
    <property type="project" value="TreeGrafter"/>
</dbReference>
<feature type="compositionally biased region" description="Basic and acidic residues" evidence="7">
    <location>
        <begin position="1040"/>
        <end position="1050"/>
    </location>
</feature>
<comment type="subcellular location">
    <subcellularLocation>
        <location evidence="1">Nucleus</location>
    </subcellularLocation>
</comment>
<feature type="compositionally biased region" description="Polar residues" evidence="7">
    <location>
        <begin position="986"/>
        <end position="1006"/>
    </location>
</feature>
<feature type="domain" description="Gem-associated protein 5 TPR" evidence="8">
    <location>
        <begin position="574"/>
        <end position="728"/>
    </location>
</feature>
<feature type="region of interest" description="Disordered" evidence="7">
    <location>
        <begin position="360"/>
        <end position="388"/>
    </location>
</feature>
<feature type="compositionally biased region" description="Low complexity" evidence="7">
    <location>
        <begin position="1461"/>
        <end position="1480"/>
    </location>
</feature>
<feature type="compositionally biased region" description="Low complexity" evidence="7">
    <location>
        <begin position="900"/>
        <end position="914"/>
    </location>
</feature>
<proteinExistence type="predicted"/>
<evidence type="ECO:0000259" key="8">
    <source>
        <dbReference type="Pfam" id="PF23774"/>
    </source>
</evidence>
<organism evidence="9 10">
    <name type="scientific">Coniochaeta pulveracea</name>
    <dbReference type="NCBI Taxonomy" id="177199"/>
    <lineage>
        <taxon>Eukaryota</taxon>
        <taxon>Fungi</taxon>
        <taxon>Dikarya</taxon>
        <taxon>Ascomycota</taxon>
        <taxon>Pezizomycotina</taxon>
        <taxon>Sordariomycetes</taxon>
        <taxon>Sordariomycetidae</taxon>
        <taxon>Coniochaetales</taxon>
        <taxon>Coniochaetaceae</taxon>
        <taxon>Coniochaeta</taxon>
    </lineage>
</organism>
<comment type="caution">
    <text evidence="9">The sequence shown here is derived from an EMBL/GenBank/DDBJ whole genome shotgun (WGS) entry which is preliminary data.</text>
</comment>
<dbReference type="OrthoDB" id="7326421at2759"/>
<feature type="compositionally biased region" description="Pro residues" evidence="7">
    <location>
        <begin position="1619"/>
        <end position="1628"/>
    </location>
</feature>
<dbReference type="Gene3D" id="2.130.10.10">
    <property type="entry name" value="YVTN repeat-like/Quinoprotein amine dehydrogenase"/>
    <property type="match status" value="1"/>
</dbReference>
<dbReference type="PANTHER" id="PTHR15528:SF11">
    <property type="entry name" value="FI18188P1"/>
    <property type="match status" value="1"/>
</dbReference>
<feature type="region of interest" description="Disordered" evidence="7">
    <location>
        <begin position="1245"/>
        <end position="1324"/>
    </location>
</feature>
<feature type="compositionally biased region" description="Low complexity" evidence="7">
    <location>
        <begin position="496"/>
        <end position="511"/>
    </location>
</feature>
<feature type="compositionally biased region" description="Pro residues" evidence="7">
    <location>
        <begin position="1556"/>
        <end position="1565"/>
    </location>
</feature>
<keyword evidence="4" id="KW-0805">Transcription regulation</keyword>
<accession>A0A420XWA6</accession>
<feature type="compositionally biased region" description="Low complexity" evidence="7">
    <location>
        <begin position="432"/>
        <end position="450"/>
    </location>
</feature>
<dbReference type="GO" id="GO:0005634">
    <property type="term" value="C:nucleus"/>
    <property type="evidence" value="ECO:0007669"/>
    <property type="project" value="UniProtKB-SubCell"/>
</dbReference>
<feature type="region of interest" description="Disordered" evidence="7">
    <location>
        <begin position="412"/>
        <end position="537"/>
    </location>
</feature>
<evidence type="ECO:0000256" key="4">
    <source>
        <dbReference type="ARBA" id="ARBA00023015"/>
    </source>
</evidence>
<dbReference type="InterPro" id="IPR015943">
    <property type="entry name" value="WD40/YVTN_repeat-like_dom_sf"/>
</dbReference>
<feature type="compositionally biased region" description="Basic and acidic residues" evidence="7">
    <location>
        <begin position="413"/>
        <end position="424"/>
    </location>
</feature>
<feature type="compositionally biased region" description="Basic and acidic residues" evidence="7">
    <location>
        <begin position="937"/>
        <end position="951"/>
    </location>
</feature>
<evidence type="ECO:0000256" key="7">
    <source>
        <dbReference type="SAM" id="MobiDB-lite"/>
    </source>
</evidence>
<feature type="compositionally biased region" description="Basic and acidic residues" evidence="7">
    <location>
        <begin position="1071"/>
        <end position="1090"/>
    </location>
</feature>
<evidence type="ECO:0000256" key="1">
    <source>
        <dbReference type="ARBA" id="ARBA00004123"/>
    </source>
</evidence>
<name>A0A420XWA6_9PEZI</name>
<feature type="compositionally biased region" description="Low complexity" evidence="7">
    <location>
        <begin position="1019"/>
        <end position="1033"/>
    </location>
</feature>
<feature type="compositionally biased region" description="Pro residues" evidence="7">
    <location>
        <begin position="1705"/>
        <end position="1715"/>
    </location>
</feature>
<feature type="compositionally biased region" description="Basic and acidic residues" evidence="7">
    <location>
        <begin position="521"/>
        <end position="536"/>
    </location>
</feature>
<evidence type="ECO:0000256" key="5">
    <source>
        <dbReference type="ARBA" id="ARBA00023163"/>
    </source>
</evidence>
<evidence type="ECO:0000313" key="9">
    <source>
        <dbReference type="EMBL" id="RKU39952.1"/>
    </source>
</evidence>
<feature type="compositionally biased region" description="Low complexity" evidence="7">
    <location>
        <begin position="1487"/>
        <end position="1497"/>
    </location>
</feature>
<feature type="compositionally biased region" description="Polar residues" evidence="7">
    <location>
        <begin position="1679"/>
        <end position="1689"/>
    </location>
</feature>
<evidence type="ECO:0000256" key="2">
    <source>
        <dbReference type="ARBA" id="ARBA00022553"/>
    </source>
</evidence>
<feature type="region of interest" description="Disordered" evidence="7">
    <location>
        <begin position="1"/>
        <end position="44"/>
    </location>
</feature>
<feature type="compositionally biased region" description="Polar residues" evidence="7">
    <location>
        <begin position="467"/>
        <end position="485"/>
    </location>
</feature>
<dbReference type="Pfam" id="PF23774">
    <property type="entry name" value="TPR_GEMI5"/>
    <property type="match status" value="1"/>
</dbReference>
<feature type="region of interest" description="Disordered" evidence="7">
    <location>
        <begin position="1142"/>
        <end position="1227"/>
    </location>
</feature>
<evidence type="ECO:0000256" key="6">
    <source>
        <dbReference type="ARBA" id="ARBA00023242"/>
    </source>
</evidence>